<organism evidence="1 2">
    <name type="scientific">Camellia lanceoleosa</name>
    <dbReference type="NCBI Taxonomy" id="1840588"/>
    <lineage>
        <taxon>Eukaryota</taxon>
        <taxon>Viridiplantae</taxon>
        <taxon>Streptophyta</taxon>
        <taxon>Embryophyta</taxon>
        <taxon>Tracheophyta</taxon>
        <taxon>Spermatophyta</taxon>
        <taxon>Magnoliopsida</taxon>
        <taxon>eudicotyledons</taxon>
        <taxon>Gunneridae</taxon>
        <taxon>Pentapetalae</taxon>
        <taxon>asterids</taxon>
        <taxon>Ericales</taxon>
        <taxon>Theaceae</taxon>
        <taxon>Camellia</taxon>
    </lineage>
</organism>
<name>A0ACC0FX67_9ERIC</name>
<dbReference type="Proteomes" id="UP001060215">
    <property type="component" value="Chromosome 13"/>
</dbReference>
<sequence length="651" mass="71671">MFQVINHGVSEELMDDTMSLFKEFLDMPEEDKASYCSDDTSKSFTIFTGSSSNSNLNKKDNVTYWKDSVKHSCHPLEDHIQSWPEKPARYREVVGTYSVKVRKLSLRILDLICEGLGLEEGYFADELSKTQALVVNHYPTCPNPSLVLGVSGHFDPNLLTILQQEEYGLQMYKDEQWVGVEPLPHAFVINIANQLETPLALYASGMESPPGPREWIRVTGLPLHLRGKEVYRVIDDQCGSFVEADKSSADLGSLRLCPLVVPVASPDGEEGGLDLGIEGRDLRRTNRGFVKIVGVNEYKQRFGRPTDFKGKNVRVFPTTQVGSIVGSLGDLPGQRLGHSEAHNTVDVSLGQQRWAQVNHSPEVGLVCGQVTFKAPRCGLGLVVKDLALPNLGQYNPDLSRVCASLRDGLGLHRTHTALDASSESGRPQAKASVEVFGGSSHSLGSLIEVSPKLLDLSWVCASLCDGLEFRRTHTAMVASPESRLPQAKTAVEDFGGSLHSPGSTIVVSPRHFFVLVRDEQCLQDLSCGEECEPGGTDDKGCWSTRVDRLALVVQPEVVDTEVDVAHVVVEEGIHSPVVDFHEDVISSSEEVSRWVLSRINEVNHFLGVSFEGHEHEAFVLFSAIEGSWRESAPNCQVVTPLKHNERSVREL</sequence>
<dbReference type="EMBL" id="CM045770">
    <property type="protein sequence ID" value="KAI7992918.1"/>
    <property type="molecule type" value="Genomic_DNA"/>
</dbReference>
<reference evidence="1 2" key="1">
    <citation type="journal article" date="2022" name="Plant J.">
        <title>Chromosome-level genome of Camellia lanceoleosa provides a valuable resource for understanding genome evolution and self-incompatibility.</title>
        <authorList>
            <person name="Gong W."/>
            <person name="Xiao S."/>
            <person name="Wang L."/>
            <person name="Liao Z."/>
            <person name="Chang Y."/>
            <person name="Mo W."/>
            <person name="Hu G."/>
            <person name="Li W."/>
            <person name="Zhao G."/>
            <person name="Zhu H."/>
            <person name="Hu X."/>
            <person name="Ji K."/>
            <person name="Xiang X."/>
            <person name="Song Q."/>
            <person name="Yuan D."/>
            <person name="Jin S."/>
            <person name="Zhang L."/>
        </authorList>
    </citation>
    <scope>NUCLEOTIDE SEQUENCE [LARGE SCALE GENOMIC DNA]</scope>
    <source>
        <strain evidence="1">SQ_2022a</strain>
    </source>
</reference>
<gene>
    <name evidence="1" type="ORF">LOK49_LG12G01485</name>
</gene>
<proteinExistence type="predicted"/>
<accession>A0ACC0FX67</accession>
<protein>
    <submittedName>
        <fullName evidence="1">Hyoscyamine 6-dioxygenase</fullName>
    </submittedName>
</protein>
<comment type="caution">
    <text evidence="1">The sequence shown here is derived from an EMBL/GenBank/DDBJ whole genome shotgun (WGS) entry which is preliminary data.</text>
</comment>
<evidence type="ECO:0000313" key="1">
    <source>
        <dbReference type="EMBL" id="KAI7992918.1"/>
    </source>
</evidence>
<keyword evidence="2" id="KW-1185">Reference proteome</keyword>
<evidence type="ECO:0000313" key="2">
    <source>
        <dbReference type="Proteomes" id="UP001060215"/>
    </source>
</evidence>